<dbReference type="Proteomes" id="UP001472677">
    <property type="component" value="Unassembled WGS sequence"/>
</dbReference>
<evidence type="ECO:0000313" key="3">
    <source>
        <dbReference type="Proteomes" id="UP001472677"/>
    </source>
</evidence>
<feature type="compositionally biased region" description="Polar residues" evidence="1">
    <location>
        <begin position="43"/>
        <end position="53"/>
    </location>
</feature>
<reference evidence="2 3" key="1">
    <citation type="journal article" date="2024" name="G3 (Bethesda)">
        <title>Genome assembly of Hibiscus sabdariffa L. provides insights into metabolisms of medicinal natural products.</title>
        <authorList>
            <person name="Kim T."/>
        </authorList>
    </citation>
    <scope>NUCLEOTIDE SEQUENCE [LARGE SCALE GENOMIC DNA]</scope>
    <source>
        <strain evidence="2">TK-2024</strain>
        <tissue evidence="2">Old leaves</tissue>
    </source>
</reference>
<feature type="compositionally biased region" description="Basic and acidic residues" evidence="1">
    <location>
        <begin position="54"/>
        <end position="63"/>
    </location>
</feature>
<keyword evidence="3" id="KW-1185">Reference proteome</keyword>
<feature type="region of interest" description="Disordered" evidence="1">
    <location>
        <begin position="1"/>
        <end position="97"/>
    </location>
</feature>
<accession>A0ABR2E6E2</accession>
<gene>
    <name evidence="2" type="ORF">V6N12_040698</name>
</gene>
<comment type="caution">
    <text evidence="2">The sequence shown here is derived from an EMBL/GenBank/DDBJ whole genome shotgun (WGS) entry which is preliminary data.</text>
</comment>
<name>A0ABR2E6E2_9ROSI</name>
<organism evidence="2 3">
    <name type="scientific">Hibiscus sabdariffa</name>
    <name type="common">roselle</name>
    <dbReference type="NCBI Taxonomy" id="183260"/>
    <lineage>
        <taxon>Eukaryota</taxon>
        <taxon>Viridiplantae</taxon>
        <taxon>Streptophyta</taxon>
        <taxon>Embryophyta</taxon>
        <taxon>Tracheophyta</taxon>
        <taxon>Spermatophyta</taxon>
        <taxon>Magnoliopsida</taxon>
        <taxon>eudicotyledons</taxon>
        <taxon>Gunneridae</taxon>
        <taxon>Pentapetalae</taxon>
        <taxon>rosids</taxon>
        <taxon>malvids</taxon>
        <taxon>Malvales</taxon>
        <taxon>Malvaceae</taxon>
        <taxon>Malvoideae</taxon>
        <taxon>Hibiscus</taxon>
    </lineage>
</organism>
<protein>
    <submittedName>
        <fullName evidence="2">Uncharacterized protein</fullName>
    </submittedName>
</protein>
<dbReference type="EMBL" id="JBBPBM010000020">
    <property type="protein sequence ID" value="KAK8552083.1"/>
    <property type="molecule type" value="Genomic_DNA"/>
</dbReference>
<sequence length="192" mass="20731">MIPSLPFHVPSGVTNEGSLISTTSNSSSAESSPAESSSRTMSIPINNSEPTSTEEMHSVHINDDDVVYNSGDTVDHSASAEAVEQPPGDSEDSQFGTTDECLEESHEVHEDAAMQNANTDSVELSNQNAVTEIMVPAEQNANIEMLVPREIPFKSAATTKLLAIFRAVGFGIFRDIVHFRWLWTIAAGLTHD</sequence>
<feature type="compositionally biased region" description="Low complexity" evidence="1">
    <location>
        <begin position="16"/>
        <end position="42"/>
    </location>
</feature>
<evidence type="ECO:0000313" key="2">
    <source>
        <dbReference type="EMBL" id="KAK8552083.1"/>
    </source>
</evidence>
<evidence type="ECO:0000256" key="1">
    <source>
        <dbReference type="SAM" id="MobiDB-lite"/>
    </source>
</evidence>
<proteinExistence type="predicted"/>